<feature type="domain" description="Outer membrane protein beta-barrel" evidence="1">
    <location>
        <begin position="32"/>
        <end position="86"/>
    </location>
</feature>
<accession>A0A502F4F2</accession>
<proteinExistence type="predicted"/>
<dbReference type="Proteomes" id="UP000319700">
    <property type="component" value="Unassembled WGS sequence"/>
</dbReference>
<dbReference type="RefSeq" id="WP_140504825.1">
    <property type="nucleotide sequence ID" value="NZ_RCZH01000003.1"/>
</dbReference>
<sequence>MDRFKRNIYTQGLKRNGTGKKAINISGRNFLAQTKYMNNVGQIYGFTYKRNIYSAYVSSSFSLFNGFLNGKAGLRYEHTNTTADFVGVAYRIMIFLRRHLQFSINLVKTSL</sequence>
<dbReference type="AlphaFoldDB" id="A0A502F4F2"/>
<reference evidence="2 3" key="1">
    <citation type="journal article" date="2019" name="Environ. Microbiol.">
        <title>Species interactions and distinct microbial communities in high Arctic permafrost affected cryosols are associated with the CH4 and CO2 gas fluxes.</title>
        <authorList>
            <person name="Altshuler I."/>
            <person name="Hamel J."/>
            <person name="Turney S."/>
            <person name="Magnuson E."/>
            <person name="Levesque R."/>
            <person name="Greer C."/>
            <person name="Whyte L.G."/>
        </authorList>
    </citation>
    <scope>NUCLEOTIDE SEQUENCE [LARGE SCALE GENOMIC DNA]</scope>
    <source>
        <strain evidence="2 3">42</strain>
    </source>
</reference>
<evidence type="ECO:0000313" key="2">
    <source>
        <dbReference type="EMBL" id="TPG44114.1"/>
    </source>
</evidence>
<gene>
    <name evidence="2" type="ORF">EAH81_06090</name>
</gene>
<evidence type="ECO:0000313" key="3">
    <source>
        <dbReference type="Proteomes" id="UP000319700"/>
    </source>
</evidence>
<dbReference type="SUPFAM" id="SSF56935">
    <property type="entry name" value="Porins"/>
    <property type="match status" value="1"/>
</dbReference>
<evidence type="ECO:0000259" key="1">
    <source>
        <dbReference type="Pfam" id="PF14905"/>
    </source>
</evidence>
<dbReference type="EMBL" id="RCZH01000003">
    <property type="protein sequence ID" value="TPG44114.1"/>
    <property type="molecule type" value="Genomic_DNA"/>
</dbReference>
<comment type="caution">
    <text evidence="2">The sequence shown here is derived from an EMBL/GenBank/DDBJ whole genome shotgun (WGS) entry which is preliminary data.</text>
</comment>
<dbReference type="Pfam" id="PF14905">
    <property type="entry name" value="OMP_b-brl_3"/>
    <property type="match status" value="1"/>
</dbReference>
<protein>
    <recommendedName>
        <fullName evidence="1">Outer membrane protein beta-barrel domain-containing protein</fullName>
    </recommendedName>
</protein>
<name>A0A502F4F2_9FLAO</name>
<keyword evidence="3" id="KW-1185">Reference proteome</keyword>
<dbReference type="InterPro" id="IPR041700">
    <property type="entry name" value="OMP_b-brl_3"/>
</dbReference>
<organism evidence="2 3">
    <name type="scientific">Flavobacterium pectinovorum</name>
    <dbReference type="NCBI Taxonomy" id="29533"/>
    <lineage>
        <taxon>Bacteria</taxon>
        <taxon>Pseudomonadati</taxon>
        <taxon>Bacteroidota</taxon>
        <taxon>Flavobacteriia</taxon>
        <taxon>Flavobacteriales</taxon>
        <taxon>Flavobacteriaceae</taxon>
        <taxon>Flavobacterium</taxon>
    </lineage>
</organism>